<dbReference type="SMART" id="SM00382">
    <property type="entry name" value="AAA"/>
    <property type="match status" value="1"/>
</dbReference>
<feature type="domain" description="ABC transporter" evidence="8">
    <location>
        <begin position="466"/>
        <end position="719"/>
    </location>
</feature>
<keyword evidence="5" id="KW-0067">ATP-binding</keyword>
<dbReference type="InterPro" id="IPR050835">
    <property type="entry name" value="ABC_transporter_sub-D"/>
</dbReference>
<dbReference type="PANTHER" id="PTHR11384">
    <property type="entry name" value="ATP-BINDING CASSETTE, SUB-FAMILY D MEMBER"/>
    <property type="match status" value="1"/>
</dbReference>
<dbReference type="InterPro" id="IPR003593">
    <property type="entry name" value="AAA+_ATPase"/>
</dbReference>
<dbReference type="Proteomes" id="UP001244341">
    <property type="component" value="Chromosome 1b"/>
</dbReference>
<dbReference type="InterPro" id="IPR027417">
    <property type="entry name" value="P-loop_NTPase"/>
</dbReference>
<keyword evidence="4" id="KW-0547">Nucleotide-binding</keyword>
<evidence type="ECO:0000256" key="4">
    <source>
        <dbReference type="ARBA" id="ARBA00022741"/>
    </source>
</evidence>
<evidence type="ECO:0000256" key="1">
    <source>
        <dbReference type="ARBA" id="ARBA00008575"/>
    </source>
</evidence>
<proteinExistence type="inferred from homology"/>
<dbReference type="InterPro" id="IPR017871">
    <property type="entry name" value="ABC_transporter-like_CS"/>
</dbReference>
<dbReference type="Pfam" id="PF06472">
    <property type="entry name" value="ABC_membrane_2"/>
    <property type="match status" value="1"/>
</dbReference>
<comment type="similarity">
    <text evidence="1">Belongs to the ABC transporter superfamily. ABCD family. Peroxisomal fatty acyl CoA transporter (TC 3.A.1.203) subfamily.</text>
</comment>
<evidence type="ECO:0000259" key="8">
    <source>
        <dbReference type="PROSITE" id="PS50893"/>
    </source>
</evidence>
<dbReference type="InterPro" id="IPR003439">
    <property type="entry name" value="ABC_transporter-like_ATP-bd"/>
</dbReference>
<keyword evidence="6" id="KW-1133">Transmembrane helix</keyword>
<evidence type="ECO:0000256" key="6">
    <source>
        <dbReference type="ARBA" id="ARBA00022989"/>
    </source>
</evidence>
<name>A0ABY8TH37_TETOB</name>
<keyword evidence="10" id="KW-1185">Reference proteome</keyword>
<dbReference type="InterPro" id="IPR011527">
    <property type="entry name" value="ABC1_TM_dom"/>
</dbReference>
<evidence type="ECO:0000313" key="9">
    <source>
        <dbReference type="EMBL" id="WIA08300.1"/>
    </source>
</evidence>
<evidence type="ECO:0000256" key="7">
    <source>
        <dbReference type="ARBA" id="ARBA00023136"/>
    </source>
</evidence>
<dbReference type="SUPFAM" id="SSF52540">
    <property type="entry name" value="P-loop containing nucleoside triphosphate hydrolases"/>
    <property type="match status" value="1"/>
</dbReference>
<dbReference type="CDD" id="cd03223">
    <property type="entry name" value="ABCD_peroxisomal_ALDP"/>
    <property type="match status" value="1"/>
</dbReference>
<protein>
    <recommendedName>
        <fullName evidence="8">ABC transporter domain-containing protein</fullName>
    </recommendedName>
</protein>
<keyword evidence="2" id="KW-0813">Transport</keyword>
<gene>
    <name evidence="9" type="ORF">OEZ85_007743</name>
</gene>
<accession>A0ABY8TH37</accession>
<dbReference type="Gene3D" id="3.40.50.300">
    <property type="entry name" value="P-loop containing nucleotide triphosphate hydrolases"/>
    <property type="match status" value="1"/>
</dbReference>
<dbReference type="PROSITE" id="PS00211">
    <property type="entry name" value="ABC_TRANSPORTER_1"/>
    <property type="match status" value="1"/>
</dbReference>
<dbReference type="EMBL" id="CP126208">
    <property type="protein sequence ID" value="WIA08300.1"/>
    <property type="molecule type" value="Genomic_DNA"/>
</dbReference>
<keyword evidence="3" id="KW-0812">Transmembrane</keyword>
<dbReference type="PROSITE" id="PS50893">
    <property type="entry name" value="ABC_TRANSPORTER_2"/>
    <property type="match status" value="1"/>
</dbReference>
<evidence type="ECO:0000256" key="2">
    <source>
        <dbReference type="ARBA" id="ARBA00022448"/>
    </source>
</evidence>
<evidence type="ECO:0000313" key="10">
    <source>
        <dbReference type="Proteomes" id="UP001244341"/>
    </source>
</evidence>
<evidence type="ECO:0000256" key="3">
    <source>
        <dbReference type="ARBA" id="ARBA00022692"/>
    </source>
</evidence>
<reference evidence="9 10" key="1">
    <citation type="submission" date="2023-05" db="EMBL/GenBank/DDBJ databases">
        <title>A 100% complete, gapless, phased diploid assembly of the Scenedesmus obliquus UTEX 3031 genome.</title>
        <authorList>
            <person name="Biondi T.C."/>
            <person name="Hanschen E.R."/>
            <person name="Kwon T."/>
            <person name="Eng W."/>
            <person name="Kruse C.P.S."/>
            <person name="Koehler S.I."/>
            <person name="Kunde Y."/>
            <person name="Gleasner C.D."/>
            <person name="You Mak K.T."/>
            <person name="Polle J."/>
            <person name="Hovde B.T."/>
            <person name="Starkenburg S.R."/>
        </authorList>
    </citation>
    <scope>NUCLEOTIDE SEQUENCE [LARGE SCALE GENOMIC DNA]</scope>
    <source>
        <strain evidence="9 10">DOE0152z</strain>
    </source>
</reference>
<sequence length="726" mass="80119">MAQARLLALTPNQKRAVAVAVVFGGLQGANQIRYWVKAAQKKQKELVKDIHGKQTSRNKSSSKVAVNEVFFKRLCTILSICVPGLFTREAFLVLVQGGLLVSRTLLTDYISRVEGYCGKALTSLEFANFGRGVIDFALLGVPAAIVNSGLKFMQKNLELSFQSRLTLYLHKLYTSNRAYYAASTLGGLTHADQRITEDVEKFCFSISDLYSHTFKPLLDVLLFTHSLSKVMGYKGQLGLYAYYVFVAWLLRALAPPLAAMTAQESALVGAFRAAHQRLVAHSEEVAFNDPPGGAAEQLILNQHLARLITFSRLSSFQRFLQQIADGYFVKYFASCVALLVYAGPIYFMNPASRGDQGQLTADYIRSMRLLQNTSRGVGDLIMVYKRMTSLAGHTSRVSELLEQVKLMSSEDTEHKELFRRNLSNTNLAALADQAEELPDDFAFDEGEQQRQPLSPVTPRRSTGEIIRFQRVALDAPDGMPLVRELSFEVRRGCSVMLMGPNGCGKSSLFRVLAGLWPLQAGEITSPPKSELFYLSQRPYLVVGSLRDQMLYPKPPARVWAGSKAEDKQHFIQVAGAEPQYSKDMDAELGRCLAAVELDYLLGRGQGWDSVQAWQETLSGGEKQRLAMARLLFHKPAYAILDECTSAVSADGEVKLYEACMAAGITLLSIAHRPTLKRFHQLVVHIDGTVSTTGKGWWTEVLDDKVLLSSSSAVALAAISAAGGQRP</sequence>
<dbReference type="PANTHER" id="PTHR11384:SF67">
    <property type="entry name" value="ATP-BINDING CASSETTE SUB-FAMILY D MEMBER 1"/>
    <property type="match status" value="1"/>
</dbReference>
<keyword evidence="7" id="KW-0472">Membrane</keyword>
<evidence type="ECO:0000256" key="5">
    <source>
        <dbReference type="ARBA" id="ARBA00022840"/>
    </source>
</evidence>
<dbReference type="Pfam" id="PF00005">
    <property type="entry name" value="ABC_tran"/>
    <property type="match status" value="1"/>
</dbReference>
<organism evidence="9 10">
    <name type="scientific">Tetradesmus obliquus</name>
    <name type="common">Green alga</name>
    <name type="synonym">Acutodesmus obliquus</name>
    <dbReference type="NCBI Taxonomy" id="3088"/>
    <lineage>
        <taxon>Eukaryota</taxon>
        <taxon>Viridiplantae</taxon>
        <taxon>Chlorophyta</taxon>
        <taxon>core chlorophytes</taxon>
        <taxon>Chlorophyceae</taxon>
        <taxon>CS clade</taxon>
        <taxon>Sphaeropleales</taxon>
        <taxon>Scenedesmaceae</taxon>
        <taxon>Tetradesmus</taxon>
    </lineage>
</organism>